<dbReference type="Proteomes" id="UP000199569">
    <property type="component" value="Unassembled WGS sequence"/>
</dbReference>
<name>A0A1G5CLJ3_9HYPH</name>
<gene>
    <name evidence="2" type="ORF">SAMN02927923_00603</name>
</gene>
<feature type="domain" description="DUF6894" evidence="1">
    <location>
        <begin position="3"/>
        <end position="71"/>
    </location>
</feature>
<accession>A0A1G5CLJ3</accession>
<proteinExistence type="predicted"/>
<evidence type="ECO:0000313" key="3">
    <source>
        <dbReference type="Proteomes" id="UP000199569"/>
    </source>
</evidence>
<sequence length="76" mass="8758">MMRCYFNLISDDETMLDDEGVEVKDLDQAWAQALKAIAELRAEAEGEFIEWDRWRLEATDASGKVLFALKLTHSLH</sequence>
<dbReference type="Pfam" id="PF21834">
    <property type="entry name" value="DUF6894"/>
    <property type="match status" value="1"/>
</dbReference>
<evidence type="ECO:0000259" key="1">
    <source>
        <dbReference type="Pfam" id="PF21834"/>
    </source>
</evidence>
<protein>
    <recommendedName>
        <fullName evidence="1">DUF6894 domain-containing protein</fullName>
    </recommendedName>
</protein>
<organism evidence="2 3">
    <name type="scientific">Microvirga guangxiensis</name>
    <dbReference type="NCBI Taxonomy" id="549386"/>
    <lineage>
        <taxon>Bacteria</taxon>
        <taxon>Pseudomonadati</taxon>
        <taxon>Pseudomonadota</taxon>
        <taxon>Alphaproteobacteria</taxon>
        <taxon>Hyphomicrobiales</taxon>
        <taxon>Methylobacteriaceae</taxon>
        <taxon>Microvirga</taxon>
    </lineage>
</organism>
<reference evidence="2 3" key="1">
    <citation type="submission" date="2016-10" db="EMBL/GenBank/DDBJ databases">
        <authorList>
            <person name="de Groot N.N."/>
        </authorList>
    </citation>
    <scope>NUCLEOTIDE SEQUENCE [LARGE SCALE GENOMIC DNA]</scope>
    <source>
        <strain evidence="2 3">CGMCC 1.7666</strain>
    </source>
</reference>
<dbReference type="InterPro" id="IPR054189">
    <property type="entry name" value="DUF6894"/>
</dbReference>
<keyword evidence="3" id="KW-1185">Reference proteome</keyword>
<evidence type="ECO:0000313" key="2">
    <source>
        <dbReference type="EMBL" id="SCY03256.1"/>
    </source>
</evidence>
<dbReference type="AlphaFoldDB" id="A0A1G5CLJ3"/>
<dbReference type="EMBL" id="FMVJ01000002">
    <property type="protein sequence ID" value="SCY03256.1"/>
    <property type="molecule type" value="Genomic_DNA"/>
</dbReference>